<reference evidence="1 2" key="1">
    <citation type="submission" date="2021-01" db="EMBL/GenBank/DDBJ databases">
        <title>Whole genome shotgun sequence of Actinoplanes couchii NBRC 106145.</title>
        <authorList>
            <person name="Komaki H."/>
            <person name="Tamura T."/>
        </authorList>
    </citation>
    <scope>NUCLEOTIDE SEQUENCE [LARGE SCALE GENOMIC DNA]</scope>
    <source>
        <strain evidence="1 2">NBRC 106145</strain>
    </source>
</reference>
<dbReference type="InterPro" id="IPR029045">
    <property type="entry name" value="ClpP/crotonase-like_dom_sf"/>
</dbReference>
<dbReference type="InterPro" id="IPR001753">
    <property type="entry name" value="Enoyl-CoA_hydra/iso"/>
</dbReference>
<protein>
    <submittedName>
        <fullName evidence="1">Enoyl-CoA hydratase</fullName>
    </submittedName>
</protein>
<evidence type="ECO:0000313" key="2">
    <source>
        <dbReference type="Proteomes" id="UP000612282"/>
    </source>
</evidence>
<dbReference type="EMBL" id="BOMG01000104">
    <property type="protein sequence ID" value="GID60098.1"/>
    <property type="molecule type" value="Genomic_DNA"/>
</dbReference>
<dbReference type="Gene3D" id="3.90.226.10">
    <property type="entry name" value="2-enoyl-CoA Hydratase, Chain A, domain 1"/>
    <property type="match status" value="1"/>
</dbReference>
<dbReference type="Proteomes" id="UP000612282">
    <property type="component" value="Unassembled WGS sequence"/>
</dbReference>
<evidence type="ECO:0000313" key="1">
    <source>
        <dbReference type="EMBL" id="GID60098.1"/>
    </source>
</evidence>
<dbReference type="CDD" id="cd06558">
    <property type="entry name" value="crotonase-like"/>
    <property type="match status" value="1"/>
</dbReference>
<dbReference type="Pfam" id="PF00378">
    <property type="entry name" value="ECH_1"/>
    <property type="match status" value="1"/>
</dbReference>
<dbReference type="PANTHER" id="PTHR11941">
    <property type="entry name" value="ENOYL-COA HYDRATASE-RELATED"/>
    <property type="match status" value="1"/>
</dbReference>
<comment type="caution">
    <text evidence="1">The sequence shown here is derived from an EMBL/GenBank/DDBJ whole genome shotgun (WGS) entry which is preliminary data.</text>
</comment>
<dbReference type="PANTHER" id="PTHR11941:SF54">
    <property type="entry name" value="ENOYL-COA HYDRATASE, MITOCHONDRIAL"/>
    <property type="match status" value="1"/>
</dbReference>
<accession>A0ABQ3XNN5</accession>
<name>A0ABQ3XNN5_9ACTN</name>
<organism evidence="1 2">
    <name type="scientific">Actinoplanes couchii</name>
    <dbReference type="NCBI Taxonomy" id="403638"/>
    <lineage>
        <taxon>Bacteria</taxon>
        <taxon>Bacillati</taxon>
        <taxon>Actinomycetota</taxon>
        <taxon>Actinomycetes</taxon>
        <taxon>Micromonosporales</taxon>
        <taxon>Micromonosporaceae</taxon>
        <taxon>Actinoplanes</taxon>
    </lineage>
</organism>
<keyword evidence="2" id="KW-1185">Reference proteome</keyword>
<sequence>MTNPQFTALRVAVDSGVATVTIDNPPLNLLDVALITDLNTFADGVRDDEAVKVIVVESADPEFFIAHGDAHFVDRPETFAALAEGFEGPLNPMQALHEKLRALPQITIGKIAGFARGGGHELLMALDLRFAAIGRAQVAQPEVLLGILPGGGGTQYLTRLTGRARALELLLGAPLVDAELAERYGLVNRAPPADELDDFVSVLARHIAGLPTEVIQAVRAAVDAALTGSYEDGLALENQQLGKLFTAEAAQRTVDLLKAGYQTREGEKRLEQILHG</sequence>
<dbReference type="RefSeq" id="WP_203806802.1">
    <property type="nucleotide sequence ID" value="NZ_BAAAQE010000094.1"/>
</dbReference>
<proteinExistence type="predicted"/>
<dbReference type="SUPFAM" id="SSF52096">
    <property type="entry name" value="ClpP/crotonase"/>
    <property type="match status" value="1"/>
</dbReference>
<gene>
    <name evidence="1" type="primary">paaG_5</name>
    <name evidence="1" type="ORF">Aco03nite_085020</name>
</gene>